<accession>A0A4V3X9R2</accession>
<dbReference type="PANTHER" id="PTHR45626">
    <property type="entry name" value="TRANSCRIPTION TERMINATION FACTOR 2-RELATED"/>
    <property type="match status" value="1"/>
</dbReference>
<dbReference type="PROSITE" id="PS51194">
    <property type="entry name" value="HELICASE_CTER"/>
    <property type="match status" value="1"/>
</dbReference>
<dbReference type="EMBL" id="SGPJ01000354">
    <property type="protein sequence ID" value="THG95132.1"/>
    <property type="molecule type" value="Genomic_DNA"/>
</dbReference>
<evidence type="ECO:0000256" key="1">
    <source>
        <dbReference type="ARBA" id="ARBA00022741"/>
    </source>
</evidence>
<dbReference type="AlphaFoldDB" id="A0A4V3X9R2"/>
<dbReference type="GO" id="GO:0016787">
    <property type="term" value="F:hydrolase activity"/>
    <property type="evidence" value="ECO:0007669"/>
    <property type="project" value="UniProtKB-KW"/>
</dbReference>
<keyword evidence="1" id="KW-0547">Nucleotide-binding</keyword>
<dbReference type="CDD" id="cd18793">
    <property type="entry name" value="SF2_C_SNF"/>
    <property type="match status" value="1"/>
</dbReference>
<sequence>MTTHPYCYGHWDDFNNYIAKIQLEDAPLAGLRAQEVLKPLLLRRTKDAKLSREEEAAEDRALAMGDAGDKELARADKITGSKWVADIKQKFLDRAIAAQQDYDDDELEGPEENALFVKRNLRFDGSMDREAREAVLSQFRKSGGPKVILISTKCGGVGLNLTSANRIINLDLSWKYASESQAYNRVHRLATTLCAGLKSVNRLRMLKLQDTKTGLAEAALGEGTGVKLHKLSVKELKALFGLSKDNAKARASGRSGRDLQR</sequence>
<dbReference type="Pfam" id="PF00271">
    <property type="entry name" value="Helicase_C"/>
    <property type="match status" value="1"/>
</dbReference>
<dbReference type="InterPro" id="IPR027417">
    <property type="entry name" value="P-loop_NTPase"/>
</dbReference>
<keyword evidence="6" id="KW-1185">Reference proteome</keyword>
<gene>
    <name evidence="5" type="ORF">EW026_g6464</name>
</gene>
<name>A0A4V3X9R2_9APHY</name>
<dbReference type="Gene3D" id="3.40.50.300">
    <property type="entry name" value="P-loop containing nucleotide triphosphate hydrolases"/>
    <property type="match status" value="1"/>
</dbReference>
<keyword evidence="2" id="KW-0378">Hydrolase</keyword>
<evidence type="ECO:0000256" key="3">
    <source>
        <dbReference type="ARBA" id="ARBA00022840"/>
    </source>
</evidence>
<feature type="domain" description="Helicase C-terminal" evidence="4">
    <location>
        <begin position="86"/>
        <end position="232"/>
    </location>
</feature>
<dbReference type="InterPro" id="IPR049730">
    <property type="entry name" value="SNF2/RAD54-like_C"/>
</dbReference>
<evidence type="ECO:0000259" key="4">
    <source>
        <dbReference type="PROSITE" id="PS51194"/>
    </source>
</evidence>
<protein>
    <recommendedName>
        <fullName evidence="4">Helicase C-terminal domain-containing protein</fullName>
    </recommendedName>
</protein>
<dbReference type="GO" id="GO:0008094">
    <property type="term" value="F:ATP-dependent activity, acting on DNA"/>
    <property type="evidence" value="ECO:0007669"/>
    <property type="project" value="TreeGrafter"/>
</dbReference>
<comment type="caution">
    <text evidence="5">The sequence shown here is derived from an EMBL/GenBank/DDBJ whole genome shotgun (WGS) entry which is preliminary data.</text>
</comment>
<dbReference type="GO" id="GO:0006281">
    <property type="term" value="P:DNA repair"/>
    <property type="evidence" value="ECO:0007669"/>
    <property type="project" value="TreeGrafter"/>
</dbReference>
<dbReference type="GO" id="GO:0005524">
    <property type="term" value="F:ATP binding"/>
    <property type="evidence" value="ECO:0007669"/>
    <property type="project" value="UniProtKB-KW"/>
</dbReference>
<reference evidence="5 6" key="1">
    <citation type="submission" date="2019-02" db="EMBL/GenBank/DDBJ databases">
        <title>Genome sequencing of the rare red list fungi Phlebia centrifuga.</title>
        <authorList>
            <person name="Buettner E."/>
            <person name="Kellner H."/>
        </authorList>
    </citation>
    <scope>NUCLEOTIDE SEQUENCE [LARGE SCALE GENOMIC DNA]</scope>
    <source>
        <strain evidence="5 6">DSM 108282</strain>
    </source>
</reference>
<evidence type="ECO:0000256" key="2">
    <source>
        <dbReference type="ARBA" id="ARBA00022801"/>
    </source>
</evidence>
<dbReference type="GO" id="GO:0005634">
    <property type="term" value="C:nucleus"/>
    <property type="evidence" value="ECO:0007669"/>
    <property type="project" value="TreeGrafter"/>
</dbReference>
<dbReference type="SUPFAM" id="SSF52540">
    <property type="entry name" value="P-loop containing nucleoside triphosphate hydrolases"/>
    <property type="match status" value="1"/>
</dbReference>
<proteinExistence type="predicted"/>
<dbReference type="Proteomes" id="UP000309038">
    <property type="component" value="Unassembled WGS sequence"/>
</dbReference>
<dbReference type="InterPro" id="IPR001650">
    <property type="entry name" value="Helicase_C-like"/>
</dbReference>
<organism evidence="5 6">
    <name type="scientific">Hermanssonia centrifuga</name>
    <dbReference type="NCBI Taxonomy" id="98765"/>
    <lineage>
        <taxon>Eukaryota</taxon>
        <taxon>Fungi</taxon>
        <taxon>Dikarya</taxon>
        <taxon>Basidiomycota</taxon>
        <taxon>Agaricomycotina</taxon>
        <taxon>Agaricomycetes</taxon>
        <taxon>Polyporales</taxon>
        <taxon>Meruliaceae</taxon>
        <taxon>Hermanssonia</taxon>
    </lineage>
</organism>
<evidence type="ECO:0000313" key="6">
    <source>
        <dbReference type="Proteomes" id="UP000309038"/>
    </source>
</evidence>
<dbReference type="InterPro" id="IPR050628">
    <property type="entry name" value="SNF2_RAD54_helicase_TF"/>
</dbReference>
<keyword evidence="3" id="KW-0067">ATP-binding</keyword>
<dbReference type="SMART" id="SM00490">
    <property type="entry name" value="HELICc"/>
    <property type="match status" value="1"/>
</dbReference>
<evidence type="ECO:0000313" key="5">
    <source>
        <dbReference type="EMBL" id="THG95132.1"/>
    </source>
</evidence>